<dbReference type="Pfam" id="PF01992">
    <property type="entry name" value="vATP-synt_AC39"/>
    <property type="match status" value="1"/>
</dbReference>
<dbReference type="InterPro" id="IPR044911">
    <property type="entry name" value="V-type_ATPase_csu/dsu_dom_3"/>
</dbReference>
<dbReference type="Gene3D" id="1.10.132.50">
    <property type="entry name" value="ATP synthase (C/AC39) subunit, domain 3"/>
    <property type="match status" value="3"/>
</dbReference>
<gene>
    <name evidence="3" type="primary">atpC_1</name>
    <name evidence="3" type="ORF">OXPF_01650</name>
</gene>
<accession>A0A0P8WBZ9</accession>
<dbReference type="InterPro" id="IPR050873">
    <property type="entry name" value="V-ATPase_V0D/AC39_subunit"/>
</dbReference>
<protein>
    <submittedName>
        <fullName evidence="3">V-type ATP synthase subunit C</fullName>
    </submittedName>
</protein>
<proteinExistence type="predicted"/>
<organism evidence="3 4">
    <name type="scientific">Oxobacter pfennigii</name>
    <dbReference type="NCBI Taxonomy" id="36849"/>
    <lineage>
        <taxon>Bacteria</taxon>
        <taxon>Bacillati</taxon>
        <taxon>Bacillota</taxon>
        <taxon>Clostridia</taxon>
        <taxon>Eubacteriales</taxon>
        <taxon>Clostridiaceae</taxon>
        <taxon>Oxobacter</taxon>
    </lineage>
</organism>
<dbReference type="STRING" id="36849.OXPF_01650"/>
<keyword evidence="1" id="KW-0813">Transport</keyword>
<dbReference type="AlphaFoldDB" id="A0A0P8WBZ9"/>
<dbReference type="InterPro" id="IPR036079">
    <property type="entry name" value="ATPase_csu/dsu_sf"/>
</dbReference>
<dbReference type="PANTHER" id="PTHR38682">
    <property type="entry name" value="V-TYPE ATP SYNTHASE SUBUNIT C"/>
    <property type="match status" value="1"/>
</dbReference>
<dbReference type="OrthoDB" id="9816136at2"/>
<sequence length="348" mass="41234">MDNVTRYAAINTKTRAMTGSFLKDRDYENLLNKKNVTEVAAYLKQNSHYKDVMKDIDLGDVHRGRLETVIKANQIKNMKKLNHFFIDGYREFYKSLFMRYEIEDLKSILRGIKTHSESLENNAPNINLGLYSNVNVQALLESKNTRDFINNLKGTIYYDYLRPLLQGNNEINLFNAGMTLDTAYFDVSFKSLELLTKEDRMAVENIYGVMADLLNIQTIYRGLKFYNLPPEELFNYTIYFGKVFNRNHIKELCYAKSLEEFQKKVHSSKYNFLFDHDNNRDIFMERRILRYQYYNLKSQNKKSSMDISRVMIYTMLLEMEIRDIISVIESVRYGMPLDEGKKFLIRKL</sequence>
<evidence type="ECO:0000313" key="3">
    <source>
        <dbReference type="EMBL" id="KPU46246.1"/>
    </source>
</evidence>
<dbReference type="SUPFAM" id="SSF103486">
    <property type="entry name" value="V-type ATP synthase subunit C"/>
    <property type="match status" value="1"/>
</dbReference>
<evidence type="ECO:0000313" key="4">
    <source>
        <dbReference type="Proteomes" id="UP000050326"/>
    </source>
</evidence>
<evidence type="ECO:0000256" key="1">
    <source>
        <dbReference type="ARBA" id="ARBA00022448"/>
    </source>
</evidence>
<reference evidence="3 4" key="1">
    <citation type="submission" date="2015-09" db="EMBL/GenBank/DDBJ databases">
        <title>Genome sequence of Oxobacter pfennigii DSM 3222.</title>
        <authorList>
            <person name="Poehlein A."/>
            <person name="Bengelsdorf F.R."/>
            <person name="Schiel-Bengelsdorf B."/>
            <person name="Duerre P."/>
            <person name="Daniel R."/>
        </authorList>
    </citation>
    <scope>NUCLEOTIDE SEQUENCE [LARGE SCALE GENOMIC DNA]</scope>
    <source>
        <strain evidence="3 4">DSM 3222</strain>
    </source>
</reference>
<dbReference type="RefSeq" id="WP_054873320.1">
    <property type="nucleotide sequence ID" value="NZ_LKET01000012.1"/>
</dbReference>
<keyword evidence="4" id="KW-1185">Reference proteome</keyword>
<comment type="caution">
    <text evidence="3">The sequence shown here is derived from an EMBL/GenBank/DDBJ whole genome shotgun (WGS) entry which is preliminary data.</text>
</comment>
<keyword evidence="2" id="KW-0406">Ion transport</keyword>
<dbReference type="GO" id="GO:0046961">
    <property type="term" value="F:proton-transporting ATPase activity, rotational mechanism"/>
    <property type="evidence" value="ECO:0007669"/>
    <property type="project" value="InterPro"/>
</dbReference>
<evidence type="ECO:0000256" key="2">
    <source>
        <dbReference type="ARBA" id="ARBA00023065"/>
    </source>
</evidence>
<dbReference type="PANTHER" id="PTHR38682:SF1">
    <property type="entry name" value="V-TYPE ATP SYNTHASE SUBUNIT C"/>
    <property type="match status" value="1"/>
</dbReference>
<name>A0A0P8WBZ9_9CLOT</name>
<dbReference type="Proteomes" id="UP000050326">
    <property type="component" value="Unassembled WGS sequence"/>
</dbReference>
<dbReference type="InterPro" id="IPR002843">
    <property type="entry name" value="ATPase_V0-cplx_csu/dsu"/>
</dbReference>
<dbReference type="EMBL" id="LKET01000012">
    <property type="protein sequence ID" value="KPU46246.1"/>
    <property type="molecule type" value="Genomic_DNA"/>
</dbReference>